<dbReference type="STRING" id="572546.Arcpr_0008"/>
<dbReference type="GeneID" id="25394443"/>
<dbReference type="PaxDb" id="572546-Arcpr_0008"/>
<name>D2RFL1_ARCPA</name>
<proteinExistence type="predicted"/>
<keyword evidence="2" id="KW-1185">Reference proteome</keyword>
<dbReference type="Proteomes" id="UP000001901">
    <property type="component" value="Chromosome"/>
</dbReference>
<organism evidence="1 2">
    <name type="scientific">Archaeoglobus profundus (strain DSM 5631 / JCM 9629 / NBRC 100127 / Av18)</name>
    <dbReference type="NCBI Taxonomy" id="572546"/>
    <lineage>
        <taxon>Archaea</taxon>
        <taxon>Methanobacteriati</taxon>
        <taxon>Methanobacteriota</taxon>
        <taxon>Archaeoglobi</taxon>
        <taxon>Archaeoglobales</taxon>
        <taxon>Archaeoglobaceae</taxon>
        <taxon>Archaeoglobus</taxon>
    </lineage>
</organism>
<protein>
    <submittedName>
        <fullName evidence="1">Uncharacterized protein</fullName>
    </submittedName>
</protein>
<dbReference type="KEGG" id="apo:Arcpr_0008"/>
<dbReference type="HOGENOM" id="CLU_1631542_0_0_2"/>
<dbReference type="OrthoDB" id="29226at2157"/>
<dbReference type="eggNOG" id="arCOG03889">
    <property type="taxonomic scope" value="Archaea"/>
</dbReference>
<dbReference type="RefSeq" id="WP_012939422.1">
    <property type="nucleotide sequence ID" value="NC_013741.1"/>
</dbReference>
<evidence type="ECO:0000313" key="1">
    <source>
        <dbReference type="EMBL" id="ADB57086.1"/>
    </source>
</evidence>
<reference evidence="1 2" key="1">
    <citation type="journal article" date="2010" name="Stand. Genomic Sci.">
        <title>Complete genome sequence of Archaeoglobus profundus type strain (AV18).</title>
        <authorList>
            <person name="von Jan M."/>
            <person name="Lapidus A."/>
            <person name="Del Rio T.G."/>
            <person name="Copeland A."/>
            <person name="Tice H."/>
            <person name="Cheng J.F."/>
            <person name="Lucas S."/>
            <person name="Chen F."/>
            <person name="Nolan M."/>
            <person name="Goodwin L."/>
            <person name="Han C."/>
            <person name="Pitluck S."/>
            <person name="Liolios K."/>
            <person name="Ivanova N."/>
            <person name="Mavromatis K."/>
            <person name="Ovchinnikova G."/>
            <person name="Chertkov O."/>
            <person name="Pati A."/>
            <person name="Chen A."/>
            <person name="Palaniappan K."/>
            <person name="Land M."/>
            <person name="Hauser L."/>
            <person name="Chang Y.J."/>
            <person name="Jeffries C.D."/>
            <person name="Saunders E."/>
            <person name="Brettin T."/>
            <person name="Detter J.C."/>
            <person name="Chain P."/>
            <person name="Eichinger K."/>
            <person name="Huber H."/>
            <person name="Spring S."/>
            <person name="Rohde M."/>
            <person name="Goker M."/>
            <person name="Wirth R."/>
            <person name="Woyke T."/>
            <person name="Bristow J."/>
            <person name="Eisen J.A."/>
            <person name="Markowitz V."/>
            <person name="Hugenholtz P."/>
            <person name="Kyrpides N.C."/>
            <person name="Klenk H.P."/>
        </authorList>
    </citation>
    <scope>NUCLEOTIDE SEQUENCE [LARGE SCALE GENOMIC DNA]</scope>
    <source>
        <strain evidence="2">DSM 5631 / JCM 9629 / NBRC 100127 / Av18</strain>
    </source>
</reference>
<accession>D2RFL1</accession>
<sequence length="162" mass="18847">MNESLRLKELARLIRALENAGVYKFSIETFEDRLKLQKIVYIAKHFGIDLGYEFNEYIRGPYSPDLADDYYSLNEKWSDLRCLEEPLTCEEVEKLIEFLRGKSTAELEGIATGLMFLKILKRKGIYGEKDLRELLVGIIKSRKPFLSNIAERLVDTVIETFN</sequence>
<gene>
    <name evidence="1" type="ordered locus">Arcpr_0008</name>
</gene>
<dbReference type="AlphaFoldDB" id="D2RFL1"/>
<evidence type="ECO:0000313" key="2">
    <source>
        <dbReference type="Proteomes" id="UP000001901"/>
    </source>
</evidence>
<dbReference type="EMBL" id="CP001857">
    <property type="protein sequence ID" value="ADB57086.1"/>
    <property type="molecule type" value="Genomic_DNA"/>
</dbReference>